<dbReference type="GO" id="GO:0016491">
    <property type="term" value="F:oxidoreductase activity"/>
    <property type="evidence" value="ECO:0007669"/>
    <property type="project" value="UniProtKB-ARBA"/>
</dbReference>
<keyword evidence="3" id="KW-0677">Repeat</keyword>
<evidence type="ECO:0000256" key="1">
    <source>
        <dbReference type="ARBA" id="ARBA00022485"/>
    </source>
</evidence>
<proteinExistence type="predicted"/>
<evidence type="ECO:0000256" key="2">
    <source>
        <dbReference type="ARBA" id="ARBA00022723"/>
    </source>
</evidence>
<dbReference type="RefSeq" id="WP_046858126.1">
    <property type="nucleotide sequence ID" value="NZ_CP011412.1"/>
</dbReference>
<keyword evidence="5" id="KW-0411">Iron-sulfur</keyword>
<evidence type="ECO:0000256" key="5">
    <source>
        <dbReference type="ARBA" id="ARBA00023014"/>
    </source>
</evidence>
<feature type="region of interest" description="Disordered" evidence="6">
    <location>
        <begin position="179"/>
        <end position="202"/>
    </location>
</feature>
<keyword evidence="2" id="KW-0479">Metal-binding</keyword>
<dbReference type="GO" id="GO:0051539">
    <property type="term" value="F:4 iron, 4 sulfur cluster binding"/>
    <property type="evidence" value="ECO:0007669"/>
    <property type="project" value="UniProtKB-KW"/>
</dbReference>
<keyword evidence="9" id="KW-1185">Reference proteome</keyword>
<keyword evidence="1" id="KW-0004">4Fe-4S</keyword>
<dbReference type="Proteomes" id="UP000034410">
    <property type="component" value="Chromosome"/>
</dbReference>
<dbReference type="SUPFAM" id="SSF54862">
    <property type="entry name" value="4Fe-4S ferredoxins"/>
    <property type="match status" value="1"/>
</dbReference>
<sequence length="443" mass="49370">MAVKEGNLEAPTRHPIAWKEPDYYNEALLMDELERVYEICHGCRRCVSLCHAFPTLFDLIDESPTYEIDGVKKDDYWQVVDHCYLCDLCYMTKCPYTPPHEWNLDFPHLMLRAKAVKYKKGEMKTRDKILTSTDTVGSLAGIPVVAGIVNAANRTKPTRKLLESVLGVHADARLPEYHSNTLRKRQRQHVGASGEGEPAGPTQGKVALFATCYGNRNEPVIGEDLIAVFEHNGIPVTLAPKEQCCGMPKLELGNLDAVEQAMKANIPALAKLVDEGWDIVAPVPSCALMFKQELPLLFPDNADVIKVGKAIYDPFEYLFLRNKHGKLKNDFKHSLGKVAYHAACHQRVQNIGAKTRDVLALVPDTAVTVIERCSGHDGTYAVKKEFHEISMKIVRPVVNRVKQAEADHYGSDCPMAGHHIEHGLADGSQTEHPMSLLRKAYGI</sequence>
<evidence type="ECO:0000256" key="6">
    <source>
        <dbReference type="SAM" id="MobiDB-lite"/>
    </source>
</evidence>
<evidence type="ECO:0000259" key="7">
    <source>
        <dbReference type="Pfam" id="PF02754"/>
    </source>
</evidence>
<evidence type="ECO:0000256" key="4">
    <source>
        <dbReference type="ARBA" id="ARBA00023004"/>
    </source>
</evidence>
<dbReference type="Pfam" id="PF02754">
    <property type="entry name" value="CCG"/>
    <property type="match status" value="2"/>
</dbReference>
<feature type="domain" description="Cysteine-rich" evidence="7">
    <location>
        <begin position="206"/>
        <end position="291"/>
    </location>
</feature>
<feature type="domain" description="Cysteine-rich" evidence="7">
    <location>
        <begin position="338"/>
        <end position="414"/>
    </location>
</feature>
<dbReference type="AlphaFoldDB" id="A0A0F7JU82"/>
<dbReference type="InterPro" id="IPR004017">
    <property type="entry name" value="Cys_rich_dom"/>
</dbReference>
<name>A0A0F7JU82_9GAMM</name>
<evidence type="ECO:0000313" key="9">
    <source>
        <dbReference type="Proteomes" id="UP000034410"/>
    </source>
</evidence>
<evidence type="ECO:0000313" key="8">
    <source>
        <dbReference type="EMBL" id="AKH19187.1"/>
    </source>
</evidence>
<dbReference type="PANTHER" id="PTHR32479">
    <property type="entry name" value="GLYCOLATE OXIDASE IRON-SULFUR SUBUNIT"/>
    <property type="match status" value="1"/>
</dbReference>
<gene>
    <name evidence="8" type="ORF">AAY24_01200</name>
</gene>
<keyword evidence="4" id="KW-0408">Iron</keyword>
<dbReference type="EMBL" id="CP011412">
    <property type="protein sequence ID" value="AKH19187.1"/>
    <property type="molecule type" value="Genomic_DNA"/>
</dbReference>
<organism evidence="8 9">
    <name type="scientific">Sedimenticola thiotaurini</name>
    <dbReference type="NCBI Taxonomy" id="1543721"/>
    <lineage>
        <taxon>Bacteria</taxon>
        <taxon>Pseudomonadati</taxon>
        <taxon>Pseudomonadota</taxon>
        <taxon>Gammaproteobacteria</taxon>
        <taxon>Chromatiales</taxon>
        <taxon>Sedimenticolaceae</taxon>
        <taxon>Sedimenticola</taxon>
    </lineage>
</organism>
<dbReference type="OrthoDB" id="9811557at2"/>
<dbReference type="GO" id="GO:0046872">
    <property type="term" value="F:metal ion binding"/>
    <property type="evidence" value="ECO:0007669"/>
    <property type="project" value="UniProtKB-KW"/>
</dbReference>
<evidence type="ECO:0000256" key="3">
    <source>
        <dbReference type="ARBA" id="ARBA00022737"/>
    </source>
</evidence>
<reference evidence="8 9" key="1">
    <citation type="journal article" date="2015" name="Genome Announc.">
        <title>Complete Genome Sequence of Sedimenticola thiotaurini Strain SIP-G1, a Polyphosphate- and Polyhydroxyalkanoate-Accumulating Sulfur-Oxidizing Gammaproteobacterium Isolated from Salt Marsh Sediments.</title>
        <authorList>
            <person name="Flood B.E."/>
            <person name="Jones D.S."/>
            <person name="Bailey J.V."/>
        </authorList>
    </citation>
    <scope>NUCLEOTIDE SEQUENCE [LARGE SCALE GENOMIC DNA]</scope>
    <source>
        <strain evidence="8 9">SIP-G1</strain>
    </source>
</reference>
<dbReference type="PATRIC" id="fig|1543721.4.peg.255"/>
<dbReference type="KEGG" id="seds:AAY24_01200"/>
<dbReference type="PANTHER" id="PTHR32479:SF19">
    <property type="entry name" value="ANAEROBIC GLYCEROL-3-PHOSPHATE DEHYDROGENASE SUBUNIT C"/>
    <property type="match status" value="1"/>
</dbReference>
<accession>A0A0F7JU82</accession>
<protein>
    <submittedName>
        <fullName evidence="8">Fe-S oxidoreductase</fullName>
    </submittedName>
</protein>